<sequence length="708" mass="81290">MAFQRPHLRQRKTCEEYKAELEEENYHLSSKLQAEVDSNRQNEKQIKELERECVRCEQEIQTLNGEIERLENASKEEIAELKSEISSLKKQLYQAKKDICDNEKHISSIESLLVDSEEQQLRANAQSQVNRMLGNITGKQTRIGVLLQEKFALQLLYQRNAHHLQRCRGDIGLLEYNRDRLYERYEKWKNKTQAERQNILILQAQILALQNNPPNLINMAGIPQPFFDWGDDIPDFLAKLRLYLQNQGVDPADNAGGPPTGRDQAIGYLRGCMRERTLEWFDDEITTKQNWELTNLTDGTGQANLVAINGRNVGQIGADGLNEAFGQPGNAIVKLRAVEGPWDEDWRIAGGRPSNLAPNAPNAGAGNTVVVAGIRFGQAVWWLKTHFPTVEEELWDMMYGTIRKENMTIDELYRKILRIGRRANYRPEELRRKFLDALPLPWLEKAEDIGEHLPLDELAKKLYEIELRRIARYKRDGMSDPINSNRASWQIYESSPVSAPQQQGISLEDMQKAIQNALTQQKTENQALVKKVTELQTQMAQQVTTPQTVEPIRQPRGPPSSLQSEEGRKDYYITEFLKDLGFVSKGEFDRDYPVKNFQRSRPQQNNNSVRFDRIEEGLEETQNNVNQLADLFQKKAYIQKCGICGETGHSKESCPKRPVAQSNFTRSYFTPLTPIVPPDSDGEENDGDGYNEDNDRWTGYDPPVKKNR</sequence>
<dbReference type="Gene3D" id="1.20.58.130">
    <property type="match status" value="1"/>
</dbReference>
<dbReference type="GO" id="GO:0003676">
    <property type="term" value="F:nucleic acid binding"/>
    <property type="evidence" value="ECO:0007669"/>
    <property type="project" value="InterPro"/>
</dbReference>
<feature type="region of interest" description="Disordered" evidence="3">
    <location>
        <begin position="665"/>
        <end position="708"/>
    </location>
</feature>
<evidence type="ECO:0000256" key="2">
    <source>
        <dbReference type="SAM" id="Coils"/>
    </source>
</evidence>
<keyword evidence="1" id="KW-0479">Metal-binding</keyword>
<dbReference type="VEuPathDB" id="FungiDB:RhiirFUN_019636"/>
<name>A0A2N1MLP0_9GLOM</name>
<feature type="compositionally biased region" description="Acidic residues" evidence="3">
    <location>
        <begin position="680"/>
        <end position="692"/>
    </location>
</feature>
<accession>A0A2N1MLP0</accession>
<dbReference type="EMBL" id="LLXL01001878">
    <property type="protein sequence ID" value="PKK62560.1"/>
    <property type="molecule type" value="Genomic_DNA"/>
</dbReference>
<evidence type="ECO:0000256" key="1">
    <source>
        <dbReference type="PROSITE-ProRule" id="PRU00047"/>
    </source>
</evidence>
<evidence type="ECO:0000256" key="3">
    <source>
        <dbReference type="SAM" id="MobiDB-lite"/>
    </source>
</evidence>
<feature type="region of interest" description="Disordered" evidence="3">
    <location>
        <begin position="542"/>
        <end position="567"/>
    </location>
</feature>
<evidence type="ECO:0000313" key="5">
    <source>
        <dbReference type="EMBL" id="PKK62560.1"/>
    </source>
</evidence>
<dbReference type="VEuPathDB" id="FungiDB:RhiirFUN_022071"/>
<proteinExistence type="predicted"/>
<organism evidence="5 6">
    <name type="scientific">Rhizophagus irregularis</name>
    <dbReference type="NCBI Taxonomy" id="588596"/>
    <lineage>
        <taxon>Eukaryota</taxon>
        <taxon>Fungi</taxon>
        <taxon>Fungi incertae sedis</taxon>
        <taxon>Mucoromycota</taxon>
        <taxon>Glomeromycotina</taxon>
        <taxon>Glomeromycetes</taxon>
        <taxon>Glomerales</taxon>
        <taxon>Glomeraceae</taxon>
        <taxon>Rhizophagus</taxon>
    </lineage>
</organism>
<dbReference type="VEuPathDB" id="FungiDB:RhiirA1_473530"/>
<keyword evidence="1" id="KW-0863">Zinc-finger</keyword>
<reference evidence="5 6" key="2">
    <citation type="submission" date="2017-10" db="EMBL/GenBank/DDBJ databases">
        <title>Extensive intraspecific genome diversity in a model arbuscular mycorrhizal fungus.</title>
        <authorList>
            <person name="Chen E.C.H."/>
            <person name="Morin E."/>
            <person name="Baudet D."/>
            <person name="Noel J."/>
            <person name="Ndikumana S."/>
            <person name="Charron P."/>
            <person name="St-Onge C."/>
            <person name="Giorgi J."/>
            <person name="Grigoriev I.V."/>
            <person name="Roux C."/>
            <person name="Martin F.M."/>
            <person name="Corradi N."/>
        </authorList>
    </citation>
    <scope>NUCLEOTIDE SEQUENCE [LARGE SCALE GENOMIC DNA]</scope>
    <source>
        <strain evidence="5 6">C2</strain>
    </source>
</reference>
<dbReference type="GO" id="GO:0008270">
    <property type="term" value="F:zinc ion binding"/>
    <property type="evidence" value="ECO:0007669"/>
    <property type="project" value="UniProtKB-KW"/>
</dbReference>
<protein>
    <recommendedName>
        <fullName evidence="4">CCHC-type domain-containing protein</fullName>
    </recommendedName>
</protein>
<gene>
    <name evidence="5" type="ORF">RhiirC2_790188</name>
</gene>
<evidence type="ECO:0000259" key="4">
    <source>
        <dbReference type="PROSITE" id="PS50158"/>
    </source>
</evidence>
<keyword evidence="1" id="KW-0862">Zinc</keyword>
<dbReference type="VEuPathDB" id="FungiDB:FUN_017472"/>
<dbReference type="VEuPathDB" id="FungiDB:FUN_018381"/>
<dbReference type="Proteomes" id="UP000233469">
    <property type="component" value="Unassembled WGS sequence"/>
</dbReference>
<keyword evidence="2" id="KW-0175">Coiled coil</keyword>
<dbReference type="VEuPathDB" id="FungiDB:RhiirA1_476001"/>
<reference evidence="5 6" key="1">
    <citation type="submission" date="2016-04" db="EMBL/GenBank/DDBJ databases">
        <title>Genome analyses suggest a sexual origin of heterokaryosis in a supposedly ancient asexual fungus.</title>
        <authorList>
            <person name="Ropars J."/>
            <person name="Sedzielewska K."/>
            <person name="Noel J."/>
            <person name="Charron P."/>
            <person name="Farinelli L."/>
            <person name="Marton T."/>
            <person name="Kruger M."/>
            <person name="Pelin A."/>
            <person name="Brachmann A."/>
            <person name="Corradi N."/>
        </authorList>
    </citation>
    <scope>NUCLEOTIDE SEQUENCE [LARGE SCALE GENOMIC DNA]</scope>
    <source>
        <strain evidence="5 6">C2</strain>
    </source>
</reference>
<dbReference type="VEuPathDB" id="FungiDB:FUN_013401"/>
<dbReference type="VEuPathDB" id="FungiDB:RhiirA1_478704"/>
<feature type="coiled-coil region" evidence="2">
    <location>
        <begin position="32"/>
        <end position="98"/>
    </location>
</feature>
<dbReference type="PROSITE" id="PS50158">
    <property type="entry name" value="ZF_CCHC"/>
    <property type="match status" value="1"/>
</dbReference>
<dbReference type="InterPro" id="IPR001878">
    <property type="entry name" value="Znf_CCHC"/>
</dbReference>
<feature type="domain" description="CCHC-type" evidence="4">
    <location>
        <begin position="640"/>
        <end position="656"/>
    </location>
</feature>
<dbReference type="PANTHER" id="PTHR23159">
    <property type="entry name" value="CENTROSOMAL PROTEIN 2"/>
    <property type="match status" value="1"/>
</dbReference>
<evidence type="ECO:0000313" key="6">
    <source>
        <dbReference type="Proteomes" id="UP000233469"/>
    </source>
</evidence>
<dbReference type="PANTHER" id="PTHR23159:SF31">
    <property type="entry name" value="CENTROSOME-ASSOCIATED PROTEIN CEP250 ISOFORM X1"/>
    <property type="match status" value="1"/>
</dbReference>
<dbReference type="AlphaFoldDB" id="A0A2N1MLP0"/>
<comment type="caution">
    <text evidence="5">The sequence shown here is derived from an EMBL/GenBank/DDBJ whole genome shotgun (WGS) entry which is preliminary data.</text>
</comment>